<dbReference type="GO" id="GO:0016423">
    <property type="term" value="F:tRNA (guanine) methyltransferase activity"/>
    <property type="evidence" value="ECO:0007669"/>
    <property type="project" value="TreeGrafter"/>
</dbReference>
<dbReference type="PANTHER" id="PTHR14911">
    <property type="entry name" value="THUMP DOMAIN-CONTAINING"/>
    <property type="match status" value="1"/>
</dbReference>
<accession>A0A4U1EM01</accession>
<reference evidence="2" key="1">
    <citation type="journal article" date="2019" name="IScience">
        <title>Narwhal Genome Reveals Long-Term Low Genetic Diversity despite Current Large Abundance Size.</title>
        <authorList>
            <person name="Westbury M.V."/>
            <person name="Petersen B."/>
            <person name="Garde E."/>
            <person name="Heide-Jorgensen M.P."/>
            <person name="Lorenzen E.D."/>
        </authorList>
    </citation>
    <scope>NUCLEOTIDE SEQUENCE [LARGE SCALE GENOMIC DNA]</scope>
</reference>
<evidence type="ECO:0000313" key="1">
    <source>
        <dbReference type="EMBL" id="TKC37445.1"/>
    </source>
</evidence>
<dbReference type="AlphaFoldDB" id="A0A4U1EM01"/>
<evidence type="ECO:0000313" key="2">
    <source>
        <dbReference type="Proteomes" id="UP000308365"/>
    </source>
</evidence>
<name>A0A4U1EM01_MONMO</name>
<organism evidence="1 2">
    <name type="scientific">Monodon monoceros</name>
    <name type="common">Narwhal</name>
    <name type="synonym">Ceratodon monodon</name>
    <dbReference type="NCBI Taxonomy" id="40151"/>
    <lineage>
        <taxon>Eukaryota</taxon>
        <taxon>Metazoa</taxon>
        <taxon>Chordata</taxon>
        <taxon>Craniata</taxon>
        <taxon>Vertebrata</taxon>
        <taxon>Euteleostomi</taxon>
        <taxon>Mammalia</taxon>
        <taxon>Eutheria</taxon>
        <taxon>Laurasiatheria</taxon>
        <taxon>Artiodactyla</taxon>
        <taxon>Whippomorpha</taxon>
        <taxon>Cetacea</taxon>
        <taxon>Odontoceti</taxon>
        <taxon>Monodontidae</taxon>
        <taxon>Monodon</taxon>
    </lineage>
</organism>
<comment type="caution">
    <text evidence="1">The sequence shown here is derived from an EMBL/GenBank/DDBJ whole genome shotgun (WGS) entry which is preliminary data.</text>
</comment>
<dbReference type="Gene3D" id="3.30.2130.30">
    <property type="match status" value="1"/>
</dbReference>
<dbReference type="PANTHER" id="PTHR14911:SF13">
    <property type="entry name" value="TRNA (GUANINE(6)-N2)-METHYLTRANSFERASE THUMP3"/>
    <property type="match status" value="1"/>
</dbReference>
<dbReference type="SUPFAM" id="SSF143437">
    <property type="entry name" value="THUMP domain-like"/>
    <property type="match status" value="1"/>
</dbReference>
<gene>
    <name evidence="1" type="ORF">EI555_014421</name>
</gene>
<proteinExistence type="predicted"/>
<dbReference type="Proteomes" id="UP000308365">
    <property type="component" value="Unassembled WGS sequence"/>
</dbReference>
<protein>
    <submittedName>
        <fullName evidence="1">Uncharacterized protein</fullName>
    </submittedName>
</protein>
<dbReference type="EMBL" id="RWIC01001138">
    <property type="protein sequence ID" value="TKC37445.1"/>
    <property type="molecule type" value="Genomic_DNA"/>
</dbReference>
<sequence>MYDIQEATNQLLDVNFHEIQRSIQVTESGLRVNMSISKVTVPTGFEQTGADEVRKKFRSSCKISRDQARYILTFQWKYGKLTPVSRKKKRCKKINQNSCKRKKDNGQGDKIVERVVKKEFTNNALSSKEEIDSQVLKFRVTRNRVEEKHCFTALETTRDLGGTVQDYFKWKADMTNFDTSLHQRNITHFGFATLRSSLAYGMLQFSSPHPTDIIVDLMYGRETKQ</sequence>
<dbReference type="GO" id="GO:0030488">
    <property type="term" value="P:tRNA methylation"/>
    <property type="evidence" value="ECO:0007669"/>
    <property type="project" value="TreeGrafter"/>
</dbReference>